<gene>
    <name evidence="2" type="ORF">U1T56_03500</name>
</gene>
<protein>
    <recommendedName>
        <fullName evidence="4">DUF4412 domain-containing protein</fullName>
    </recommendedName>
</protein>
<keyword evidence="3" id="KW-1185">Reference proteome</keyword>
<feature type="signal peptide" evidence="1">
    <location>
        <begin position="1"/>
        <end position="22"/>
    </location>
</feature>
<evidence type="ECO:0000256" key="1">
    <source>
        <dbReference type="SAM" id="SignalP"/>
    </source>
</evidence>
<dbReference type="Proteomes" id="UP001375743">
    <property type="component" value="Unassembled WGS sequence"/>
</dbReference>
<feature type="chain" id="PRO_5047456974" description="DUF4412 domain-containing protein" evidence="1">
    <location>
        <begin position="23"/>
        <end position="211"/>
    </location>
</feature>
<keyword evidence="1" id="KW-0732">Signal</keyword>
<comment type="caution">
    <text evidence="2">The sequence shown here is derived from an EMBL/GenBank/DDBJ whole genome shotgun (WGS) entry which is preliminary data.</text>
</comment>
<sequence>MLRPVAFLAAATLVLAAGTATAGILLEGDYEGRPLRLELGRDQSRVLAVVESTRYLVDLAQGDVHALDGSRPHRIRAAAMPEAAPFRPSSLEPWSEGPMVAGYGSTYHVLIMNERICGEVLASPWMASFTEPLVRAVELLQRVEPKLAPRRHEPGCGEVGFAAYAGDGFPLVAGFKGEPLFRVSRLRFDHRPAEAAFDLPADAIDCGPKRC</sequence>
<accession>A0ABU8XMQ4</accession>
<dbReference type="RefSeq" id="WP_418158052.1">
    <property type="nucleotide sequence ID" value="NZ_JBBLZC010000002.1"/>
</dbReference>
<dbReference type="EMBL" id="JBBLZC010000002">
    <property type="protein sequence ID" value="MEK0082204.1"/>
    <property type="molecule type" value="Genomic_DNA"/>
</dbReference>
<evidence type="ECO:0008006" key="4">
    <source>
        <dbReference type="Google" id="ProtNLM"/>
    </source>
</evidence>
<name>A0ABU8XMQ4_9PROT</name>
<evidence type="ECO:0000313" key="3">
    <source>
        <dbReference type="Proteomes" id="UP001375743"/>
    </source>
</evidence>
<evidence type="ECO:0000313" key="2">
    <source>
        <dbReference type="EMBL" id="MEK0082204.1"/>
    </source>
</evidence>
<reference evidence="2 3" key="1">
    <citation type="submission" date="2024-01" db="EMBL/GenBank/DDBJ databases">
        <title>Multi-omics insights into the function and evolution of sodium benzoate biodegradation pathways in Benzoatithermus flavus gen. nov., sp. nov. from hot spring.</title>
        <authorList>
            <person name="Hu C.-J."/>
            <person name="Li W.-J."/>
        </authorList>
    </citation>
    <scope>NUCLEOTIDE SEQUENCE [LARGE SCALE GENOMIC DNA]</scope>
    <source>
        <strain evidence="2 3">SYSU G07066</strain>
    </source>
</reference>
<organism evidence="2 3">
    <name type="scientific">Benzoatithermus flavus</name>
    <dbReference type="NCBI Taxonomy" id="3108223"/>
    <lineage>
        <taxon>Bacteria</taxon>
        <taxon>Pseudomonadati</taxon>
        <taxon>Pseudomonadota</taxon>
        <taxon>Alphaproteobacteria</taxon>
        <taxon>Geminicoccales</taxon>
        <taxon>Geminicoccaceae</taxon>
        <taxon>Benzoatithermus</taxon>
    </lineage>
</organism>
<proteinExistence type="predicted"/>